<evidence type="ECO:0000313" key="2">
    <source>
        <dbReference type="Proteomes" id="UP000199663"/>
    </source>
</evidence>
<dbReference type="InterPro" id="IPR006427">
    <property type="entry name" value="Portal_HK97"/>
</dbReference>
<dbReference type="NCBIfam" id="TIGR01537">
    <property type="entry name" value="portal_HK97"/>
    <property type="match status" value="1"/>
</dbReference>
<dbReference type="Gene3D" id="3.30.1120.70">
    <property type="match status" value="1"/>
</dbReference>
<sequence length="434" mass="49811">MNKGNKFEFLKDTSVRYFNIENDVPVNNNITEDRTYPTNFLSPSILSLNDFTANGTVVNEKTALTIASFYQGINIIANTISTLPMKVHRGKEVDKNNIIYYLLKEKPNKYQTAFEWINTMLLIMITKGNSFSFIKRDNSGDIYELNIINYTYVEAVIFDDVLFFKFDGDKDLVYRNDEVIHFKNIGTGYLGINPILNFKKNLEVNLNTVEYTNKIYNGEASSLRGTITYDKALNDKQREVLRGELSTNFSGPNGKRILFLEDGMKLDATKLDPASTKFLESRLFEKSEIASMLNLPLFLLNGDSGTNQNIEFNNIRFYQTTLLPIISKIEQELKTKLFSKQEIVFDDLHIKINVNSLLRGDTKARADFYKQLFYLSAISPEEIRDLEDMPNEIKGKTFVQANLIPSDLVNDFWDSKAKLDISKANDLNNTENEE</sequence>
<keyword evidence="2" id="KW-1185">Reference proteome</keyword>
<gene>
    <name evidence="1" type="ORF">SAMN05444412_11147</name>
</gene>
<proteinExistence type="predicted"/>
<protein>
    <submittedName>
        <fullName evidence="1">Phage portal protein, HK97 family</fullName>
    </submittedName>
</protein>
<dbReference type="Gene3D" id="3.40.140.120">
    <property type="match status" value="1"/>
</dbReference>
<dbReference type="Pfam" id="PF04860">
    <property type="entry name" value="Phage_portal"/>
    <property type="match status" value="1"/>
</dbReference>
<reference evidence="1 2" key="1">
    <citation type="submission" date="2016-10" db="EMBL/GenBank/DDBJ databases">
        <authorList>
            <person name="Varghese N."/>
            <person name="Submissions S."/>
        </authorList>
    </citation>
    <scope>NUCLEOTIDE SEQUENCE [LARGE SCALE GENOMIC DNA]</scope>
    <source>
        <strain evidence="1 2">DSM 17997</strain>
    </source>
</reference>
<comment type="caution">
    <text evidence="1">The sequence shown here is derived from an EMBL/GenBank/DDBJ whole genome shotgun (WGS) entry which is preliminary data.</text>
</comment>
<accession>A0A1H3SD94</accession>
<dbReference type="EMBL" id="FNQC01000011">
    <property type="protein sequence ID" value="SDZ35521.1"/>
    <property type="molecule type" value="Genomic_DNA"/>
</dbReference>
<dbReference type="InterPro" id="IPR006944">
    <property type="entry name" value="Phage/GTA_portal"/>
</dbReference>
<organism evidence="1 2">
    <name type="scientific">Rhodonellum ikkaensis</name>
    <dbReference type="NCBI Taxonomy" id="336829"/>
    <lineage>
        <taxon>Bacteria</taxon>
        <taxon>Pseudomonadati</taxon>
        <taxon>Bacteroidota</taxon>
        <taxon>Cytophagia</taxon>
        <taxon>Cytophagales</taxon>
        <taxon>Cytophagaceae</taxon>
        <taxon>Rhodonellum</taxon>
    </lineage>
</organism>
<dbReference type="Proteomes" id="UP000199663">
    <property type="component" value="Unassembled WGS sequence"/>
</dbReference>
<evidence type="ECO:0000313" key="1">
    <source>
        <dbReference type="EMBL" id="SDZ35521.1"/>
    </source>
</evidence>
<dbReference type="Gene3D" id="1.20.1270.210">
    <property type="match status" value="1"/>
</dbReference>
<name>A0A1H3SD94_9BACT</name>
<dbReference type="RefSeq" id="WP_019598753.1">
    <property type="nucleotide sequence ID" value="NZ_FNQC01000011.1"/>
</dbReference>